<keyword evidence="5" id="KW-0694">RNA-binding</keyword>
<dbReference type="GO" id="GO:0000049">
    <property type="term" value="F:tRNA binding"/>
    <property type="evidence" value="ECO:0007669"/>
    <property type="project" value="InterPro"/>
</dbReference>
<keyword evidence="1" id="KW-0819">tRNA processing</keyword>
<dbReference type="KEGG" id="fad:CDH04_01210"/>
<dbReference type="InterPro" id="IPR014721">
    <property type="entry name" value="Ribsml_uS5_D2-typ_fold_subgr"/>
</dbReference>
<dbReference type="Pfam" id="PF00825">
    <property type="entry name" value="Ribonuclease_P"/>
    <property type="match status" value="1"/>
</dbReference>
<evidence type="ECO:0000256" key="5">
    <source>
        <dbReference type="ARBA" id="ARBA00022884"/>
    </source>
</evidence>
<dbReference type="Gene3D" id="3.30.230.10">
    <property type="match status" value="1"/>
</dbReference>
<evidence type="ECO:0000256" key="6">
    <source>
        <dbReference type="NCBIfam" id="TIGR00188"/>
    </source>
</evidence>
<organism evidence="7 9">
    <name type="scientific">Francisella adeliensis</name>
    <dbReference type="NCBI Taxonomy" id="2007306"/>
    <lineage>
        <taxon>Bacteria</taxon>
        <taxon>Pseudomonadati</taxon>
        <taxon>Pseudomonadota</taxon>
        <taxon>Gammaproteobacteria</taxon>
        <taxon>Thiotrichales</taxon>
        <taxon>Francisellaceae</taxon>
        <taxon>Francisella</taxon>
    </lineage>
</organism>
<keyword evidence="3" id="KW-0255">Endonuclease</keyword>
<dbReference type="GO" id="GO:0004526">
    <property type="term" value="F:ribonuclease P activity"/>
    <property type="evidence" value="ECO:0007669"/>
    <property type="project" value="UniProtKB-UniRule"/>
</dbReference>
<keyword evidence="2" id="KW-0540">Nuclease</keyword>
<evidence type="ECO:0000313" key="10">
    <source>
        <dbReference type="Proteomes" id="UP000681131"/>
    </source>
</evidence>
<dbReference type="InterPro" id="IPR000100">
    <property type="entry name" value="RNase_P"/>
</dbReference>
<evidence type="ECO:0000313" key="7">
    <source>
        <dbReference type="EMBL" id="AXA33119.1"/>
    </source>
</evidence>
<dbReference type="PANTHER" id="PTHR33992:SF1">
    <property type="entry name" value="RIBONUCLEASE P PROTEIN COMPONENT"/>
    <property type="match status" value="1"/>
</dbReference>
<dbReference type="InterPro" id="IPR020568">
    <property type="entry name" value="Ribosomal_Su5_D2-typ_SF"/>
</dbReference>
<dbReference type="NCBIfam" id="TIGR00188">
    <property type="entry name" value="rnpA"/>
    <property type="match status" value="1"/>
</dbReference>
<dbReference type="GO" id="GO:0030677">
    <property type="term" value="C:ribonuclease P complex"/>
    <property type="evidence" value="ECO:0007669"/>
    <property type="project" value="TreeGrafter"/>
</dbReference>
<dbReference type="AlphaFoldDB" id="A0A2Z4XWN0"/>
<proteinExistence type="predicted"/>
<dbReference type="EMBL" id="CP043424">
    <property type="protein sequence ID" value="QIW11348.1"/>
    <property type="molecule type" value="Genomic_DNA"/>
</dbReference>
<keyword evidence="10" id="KW-1185">Reference proteome</keyword>
<evidence type="ECO:0000313" key="9">
    <source>
        <dbReference type="Proteomes" id="UP000251120"/>
    </source>
</evidence>
<dbReference type="SUPFAM" id="SSF54211">
    <property type="entry name" value="Ribosomal protein S5 domain 2-like"/>
    <property type="match status" value="1"/>
</dbReference>
<evidence type="ECO:0000256" key="1">
    <source>
        <dbReference type="ARBA" id="ARBA00022694"/>
    </source>
</evidence>
<name>A0A2Z4XWN0_9GAMM</name>
<accession>A0A2Z4XWN0</accession>
<dbReference type="EMBL" id="CP021781">
    <property type="protein sequence ID" value="AXA33119.1"/>
    <property type="molecule type" value="Genomic_DNA"/>
</dbReference>
<evidence type="ECO:0000256" key="4">
    <source>
        <dbReference type="ARBA" id="ARBA00022801"/>
    </source>
</evidence>
<keyword evidence="4 8" id="KW-0378">Hydrolase</keyword>
<reference evidence="7 9" key="1">
    <citation type="submission" date="2017-06" db="EMBL/GenBank/DDBJ databases">
        <title>Complete genome of Francisella adeliensis.</title>
        <authorList>
            <person name="Vallesi A."/>
            <person name="Sjodin A."/>
        </authorList>
    </citation>
    <scope>NUCLEOTIDE SEQUENCE [LARGE SCALE GENOMIC DNA]</scope>
    <source>
        <strain evidence="7 9">FDC440</strain>
    </source>
</reference>
<evidence type="ECO:0000256" key="3">
    <source>
        <dbReference type="ARBA" id="ARBA00022759"/>
    </source>
</evidence>
<dbReference type="OrthoDB" id="9796422at2"/>
<dbReference type="Proteomes" id="UP000251120">
    <property type="component" value="Chromosome"/>
</dbReference>
<dbReference type="EC" id="3.1.26.5" evidence="6"/>
<evidence type="ECO:0000256" key="2">
    <source>
        <dbReference type="ARBA" id="ARBA00022722"/>
    </source>
</evidence>
<dbReference type="Proteomes" id="UP000681131">
    <property type="component" value="Chromosome"/>
</dbReference>
<dbReference type="RefSeq" id="WP_112869293.1">
    <property type="nucleotide sequence ID" value="NZ_CP021781.1"/>
</dbReference>
<protein>
    <recommendedName>
        <fullName evidence="6">Ribonuclease P protein component</fullName>
        <ecNumber evidence="6">3.1.26.5</ecNumber>
    </recommendedName>
</protein>
<reference evidence="8 10" key="2">
    <citation type="submission" date="2019-08" db="EMBL/GenBank/DDBJ databases">
        <title>Complete genome sequences of Francisella adeliensis (FSC1325 and FSC1326).</title>
        <authorList>
            <person name="Ohrman C."/>
            <person name="Uneklint I."/>
            <person name="Vallesi A."/>
            <person name="Karlsson L."/>
            <person name="Sjodin A."/>
        </authorList>
    </citation>
    <scope>NUCLEOTIDE SEQUENCE [LARGE SCALE GENOMIC DNA]</scope>
    <source>
        <strain evidence="8 10">FSC1325</strain>
    </source>
</reference>
<evidence type="ECO:0000313" key="8">
    <source>
        <dbReference type="EMBL" id="QIW11348.1"/>
    </source>
</evidence>
<sequence>MQRNFCLTKQNILSKEEITKVFNSVETKISSDHFTFLIGERAVKTAGFCAILAKKNIRKAVKRNLCRRLLKESFRTHKDFLEHKGLVILSKKPANEASKEELWQSIQKFQQFLKK</sequence>
<dbReference type="PANTHER" id="PTHR33992">
    <property type="entry name" value="RIBONUCLEASE P PROTEIN COMPONENT"/>
    <property type="match status" value="1"/>
</dbReference>
<gene>
    <name evidence="7" type="primary">rnpA</name>
    <name evidence="7" type="ORF">CDH04_01210</name>
    <name evidence="8" type="ORF">FZC43_01210</name>
</gene>
<dbReference type="GO" id="GO:0042781">
    <property type="term" value="F:3'-tRNA processing endoribonuclease activity"/>
    <property type="evidence" value="ECO:0007669"/>
    <property type="project" value="TreeGrafter"/>
</dbReference>